<evidence type="ECO:0000313" key="3">
    <source>
        <dbReference type="EMBL" id="ORV48974.1"/>
    </source>
</evidence>
<dbReference type="EMBL" id="LQOT01000025">
    <property type="protein sequence ID" value="ORV48974.1"/>
    <property type="molecule type" value="Genomic_DNA"/>
</dbReference>
<dbReference type="PANTHER" id="PTHR33371:SF17">
    <property type="entry name" value="MCE-FAMILY PROTEIN MCE1B"/>
    <property type="match status" value="1"/>
</dbReference>
<feature type="domain" description="Mammalian cell entry C-terminal" evidence="2">
    <location>
        <begin position="119"/>
        <end position="270"/>
    </location>
</feature>
<dbReference type="InterPro" id="IPR003399">
    <property type="entry name" value="Mce/MlaD"/>
</dbReference>
<dbReference type="InterPro" id="IPR005693">
    <property type="entry name" value="Mce"/>
</dbReference>
<dbReference type="GO" id="GO:0005576">
    <property type="term" value="C:extracellular region"/>
    <property type="evidence" value="ECO:0007669"/>
    <property type="project" value="TreeGrafter"/>
</dbReference>
<name>A0A1X1TWK9_9MYCO</name>
<keyword evidence="4" id="KW-1185">Reference proteome</keyword>
<comment type="caution">
    <text evidence="3">The sequence shown here is derived from an EMBL/GenBank/DDBJ whole genome shotgun (WGS) entry which is preliminary data.</text>
</comment>
<feature type="domain" description="Mce/MlaD" evidence="1">
    <location>
        <begin position="37"/>
        <end position="110"/>
    </location>
</feature>
<dbReference type="InterPro" id="IPR024516">
    <property type="entry name" value="Mce_C"/>
</dbReference>
<dbReference type="AlphaFoldDB" id="A0A1X1TWK9"/>
<dbReference type="GO" id="GO:0051701">
    <property type="term" value="P:biological process involved in interaction with host"/>
    <property type="evidence" value="ECO:0007669"/>
    <property type="project" value="TreeGrafter"/>
</dbReference>
<dbReference type="PANTHER" id="PTHR33371">
    <property type="entry name" value="INTERMEMBRANE PHOSPHOLIPID TRANSPORT SYSTEM BINDING PROTEIN MLAD-RELATED"/>
    <property type="match status" value="1"/>
</dbReference>
<evidence type="ECO:0000313" key="4">
    <source>
        <dbReference type="Proteomes" id="UP000193465"/>
    </source>
</evidence>
<accession>A0A1X1TWK9</accession>
<reference evidence="3 4" key="1">
    <citation type="submission" date="2016-01" db="EMBL/GenBank/DDBJ databases">
        <title>The new phylogeny of the genus Mycobacterium.</title>
        <authorList>
            <person name="Tarcisio F."/>
            <person name="Conor M."/>
            <person name="Antonella G."/>
            <person name="Elisabetta G."/>
            <person name="Giulia F.S."/>
            <person name="Sara T."/>
            <person name="Anna F."/>
            <person name="Clotilde B."/>
            <person name="Roberto B."/>
            <person name="Veronica D.S."/>
            <person name="Fabio R."/>
            <person name="Monica P."/>
            <person name="Olivier J."/>
            <person name="Enrico T."/>
            <person name="Nicola S."/>
        </authorList>
    </citation>
    <scope>NUCLEOTIDE SEQUENCE [LARGE SCALE GENOMIC DNA]</scope>
    <source>
        <strain evidence="3 4">ATCC 27353</strain>
    </source>
</reference>
<evidence type="ECO:0000259" key="2">
    <source>
        <dbReference type="Pfam" id="PF11887"/>
    </source>
</evidence>
<evidence type="ECO:0000259" key="1">
    <source>
        <dbReference type="Pfam" id="PF02470"/>
    </source>
</evidence>
<proteinExistence type="predicted"/>
<dbReference type="Pfam" id="PF11887">
    <property type="entry name" value="Mce4_CUP1"/>
    <property type="match status" value="1"/>
</dbReference>
<dbReference type="STRING" id="188915.AWC02_07740"/>
<dbReference type="InterPro" id="IPR052336">
    <property type="entry name" value="MlaD_Phospholipid_Transporter"/>
</dbReference>
<sequence>MSGHRRRLLGLCTFLAVCFALTWTVFVTLQRQVAGPTTPYAALFTDVSGLKVGDDVRMAGVRVGRVEGVTLQGELARVDFRIEKAQPLSGDTRASIDYQNLVGQRYVGLSLGKFDNPGVLPAGTVIPVERTQPSFDISHLLNGFEPLFALLNPEEVDHLTTAVIASMQGDSGAITQLIADTTQLAQAYSGTDDLLDPVLTNLRSVLESVARRGGDVESSISSAKDMFRGFAARRAEFVTSLEQVSVVGQRLANVIGDIQPDLREFVQREPGFAKHFMDNKQGFAYMGFNVPLMLKGLARMSQEGSYLDIYACNITVSEFPRIDALIDAILRNGTPSGAKQFSAKCR</sequence>
<organism evidence="3 4">
    <name type="scientific">Mycolicibacter engbaekii</name>
    <dbReference type="NCBI Taxonomy" id="188915"/>
    <lineage>
        <taxon>Bacteria</taxon>
        <taxon>Bacillati</taxon>
        <taxon>Actinomycetota</taxon>
        <taxon>Actinomycetes</taxon>
        <taxon>Mycobacteriales</taxon>
        <taxon>Mycobacteriaceae</taxon>
        <taxon>Mycolicibacter</taxon>
    </lineage>
</organism>
<dbReference type="RefSeq" id="WP_085128142.1">
    <property type="nucleotide sequence ID" value="NZ_LQOT01000025.1"/>
</dbReference>
<protein>
    <submittedName>
        <fullName evidence="3">Mammalian cell entry protein</fullName>
    </submittedName>
</protein>
<dbReference type="Pfam" id="PF02470">
    <property type="entry name" value="MlaD"/>
    <property type="match status" value="1"/>
</dbReference>
<gene>
    <name evidence="3" type="ORF">AWC02_07740</name>
</gene>
<dbReference type="NCBIfam" id="TIGR00996">
    <property type="entry name" value="Mtu_fam_mce"/>
    <property type="match status" value="1"/>
</dbReference>
<dbReference type="Proteomes" id="UP000193465">
    <property type="component" value="Unassembled WGS sequence"/>
</dbReference>